<evidence type="ECO:0000256" key="2">
    <source>
        <dbReference type="ARBA" id="ARBA00022729"/>
    </source>
</evidence>
<dbReference type="NCBIfam" id="TIGR01098">
    <property type="entry name" value="3A0109s03R"/>
    <property type="match status" value="1"/>
</dbReference>
<keyword evidence="3" id="KW-0472">Membrane</keyword>
<dbReference type="InterPro" id="IPR005770">
    <property type="entry name" value="PhnD"/>
</dbReference>
<gene>
    <name evidence="4" type="ORF">D1B33_13745</name>
</gene>
<dbReference type="AlphaFoldDB" id="A0A396S8M4"/>
<comment type="similarity">
    <text evidence="1">Belongs to the phosphate/phosphite/phosphonate binding protein family.</text>
</comment>
<keyword evidence="3" id="KW-0812">Transmembrane</keyword>
<evidence type="ECO:0000256" key="3">
    <source>
        <dbReference type="SAM" id="Phobius"/>
    </source>
</evidence>
<protein>
    <submittedName>
        <fullName evidence="4">Phosphate/phosphite/phosphonate ABC transporter substrate-binding protein</fullName>
    </submittedName>
</protein>
<dbReference type="SUPFAM" id="SSF53850">
    <property type="entry name" value="Periplasmic binding protein-like II"/>
    <property type="match status" value="1"/>
</dbReference>
<evidence type="ECO:0000313" key="5">
    <source>
        <dbReference type="Proteomes" id="UP000265692"/>
    </source>
</evidence>
<dbReference type="PANTHER" id="PTHR35841">
    <property type="entry name" value="PHOSPHONATES-BINDING PERIPLASMIC PROTEIN"/>
    <property type="match status" value="1"/>
</dbReference>
<dbReference type="EMBL" id="QWEI01000008">
    <property type="protein sequence ID" value="RHW34708.1"/>
    <property type="molecule type" value="Genomic_DNA"/>
</dbReference>
<keyword evidence="5" id="KW-1185">Reference proteome</keyword>
<feature type="transmembrane region" description="Helical" evidence="3">
    <location>
        <begin position="20"/>
        <end position="37"/>
    </location>
</feature>
<evidence type="ECO:0000256" key="1">
    <source>
        <dbReference type="ARBA" id="ARBA00007162"/>
    </source>
</evidence>
<dbReference type="Proteomes" id="UP000265692">
    <property type="component" value="Unassembled WGS sequence"/>
</dbReference>
<comment type="caution">
    <text evidence="4">The sequence shown here is derived from an EMBL/GenBank/DDBJ whole genome shotgun (WGS) entry which is preliminary data.</text>
</comment>
<evidence type="ECO:0000313" key="4">
    <source>
        <dbReference type="EMBL" id="RHW34708.1"/>
    </source>
</evidence>
<dbReference type="GO" id="GO:0043190">
    <property type="term" value="C:ATP-binding cassette (ABC) transporter complex"/>
    <property type="evidence" value="ECO:0007669"/>
    <property type="project" value="InterPro"/>
</dbReference>
<proteinExistence type="inferred from homology"/>
<accession>A0A396S8M4</accession>
<name>A0A396S8M4_9BACL</name>
<organism evidence="4 5">
    <name type="scientific">Ureibacillus yapensis</name>
    <dbReference type="NCBI Taxonomy" id="2304605"/>
    <lineage>
        <taxon>Bacteria</taxon>
        <taxon>Bacillati</taxon>
        <taxon>Bacillota</taxon>
        <taxon>Bacilli</taxon>
        <taxon>Bacillales</taxon>
        <taxon>Caryophanaceae</taxon>
        <taxon>Ureibacillus</taxon>
    </lineage>
</organism>
<keyword evidence="2" id="KW-0732">Signal</keyword>
<dbReference type="GO" id="GO:0055085">
    <property type="term" value="P:transmembrane transport"/>
    <property type="evidence" value="ECO:0007669"/>
    <property type="project" value="InterPro"/>
</dbReference>
<dbReference type="Pfam" id="PF12974">
    <property type="entry name" value="Phosphonate-bd"/>
    <property type="match status" value="1"/>
</dbReference>
<dbReference type="Gene3D" id="3.40.190.10">
    <property type="entry name" value="Periplasmic binding protein-like II"/>
    <property type="match status" value="2"/>
</dbReference>
<sequence length="314" mass="35887">MKLSKVNDKGQLNEVLTYMVFRKFILLVLLVGAFSILSGCKEEADSLTIGFIPLKEKEVMLEEYKPIQNYLEENLDFPVNIEIMDNYANLVKGMENESIDIGYFGAFSYIAAESQMPLTPLIVEERKVTGIYYQSFIISRSDSNLKTIDDLKGKKFAFVDSGSTSGFVLPYALFKSRSIEMDNYFSGIHYSGSHVGVLEDLKNSIVDAGAISSIQYEQLLEDGEIREEDYTIIWESPEIPGSPYVARSELDQKLQENFVEAMLTIHQEIPDELSQYDRSLEKFVKIENKDYNSIRNISTILGKEYMVNYFLQDK</sequence>
<dbReference type="CDD" id="cd01071">
    <property type="entry name" value="PBP2_PhnD_like"/>
    <property type="match status" value="1"/>
</dbReference>
<keyword evidence="3" id="KW-1133">Transmembrane helix</keyword>
<dbReference type="PANTHER" id="PTHR35841:SF1">
    <property type="entry name" value="PHOSPHONATES-BINDING PERIPLASMIC PROTEIN"/>
    <property type="match status" value="1"/>
</dbReference>
<reference evidence="4 5" key="1">
    <citation type="submission" date="2018-08" db="EMBL/GenBank/DDBJ databases">
        <title>Lysinibacillus sp. YLB-03 draft genome sequence.</title>
        <authorList>
            <person name="Yu L."/>
        </authorList>
    </citation>
    <scope>NUCLEOTIDE SEQUENCE [LARGE SCALE GENOMIC DNA]</scope>
    <source>
        <strain evidence="4 5">YLB-03</strain>
    </source>
</reference>